<dbReference type="EMBL" id="QUTH01000707">
    <property type="protein sequence ID" value="RHZ33097.1"/>
    <property type="molecule type" value="Genomic_DNA"/>
</dbReference>
<proteinExistence type="predicted"/>
<name>A0A3R7B9X4_APHAT</name>
<comment type="caution">
    <text evidence="2">The sequence shown here is derived from an EMBL/GenBank/DDBJ whole genome shotgun (WGS) entry which is preliminary data.</text>
</comment>
<dbReference type="EMBL" id="QUTG01002669">
    <property type="protein sequence ID" value="RHY95251.1"/>
    <property type="molecule type" value="Genomic_DNA"/>
</dbReference>
<dbReference type="AlphaFoldDB" id="A0A3R7B9X4"/>
<evidence type="ECO:0000313" key="2">
    <source>
        <dbReference type="EMBL" id="RHZ33097.1"/>
    </source>
</evidence>
<sequence>MLFPRMDVNKSFNGSMLAQVVDMGILAVDEMFRNIVLMKRKAQICHITRFCSNTQKLFAHSETGTPGDFFSWTTNAVESTTDTHGIKRMAYGRKVCTVQMAVWN</sequence>
<gene>
    <name evidence="1" type="ORF">DYB35_008044</name>
    <name evidence="2" type="ORF">DYB37_012911</name>
</gene>
<accession>A0A3R7B9X4</accession>
<evidence type="ECO:0000313" key="1">
    <source>
        <dbReference type="EMBL" id="RHY95251.1"/>
    </source>
</evidence>
<reference evidence="3 4" key="1">
    <citation type="submission" date="2018-08" db="EMBL/GenBank/DDBJ databases">
        <title>Aphanomyces genome sequencing and annotation.</title>
        <authorList>
            <person name="Minardi D."/>
            <person name="Oidtmann B."/>
            <person name="Van Der Giezen M."/>
            <person name="Studholme D.J."/>
        </authorList>
    </citation>
    <scope>NUCLEOTIDE SEQUENCE [LARGE SCALE GENOMIC DNA]</scope>
    <source>
        <strain evidence="2 3">Da</strain>
        <strain evidence="1 4">Sv</strain>
    </source>
</reference>
<organism evidence="2 3">
    <name type="scientific">Aphanomyces astaci</name>
    <name type="common">Crayfish plague agent</name>
    <dbReference type="NCBI Taxonomy" id="112090"/>
    <lineage>
        <taxon>Eukaryota</taxon>
        <taxon>Sar</taxon>
        <taxon>Stramenopiles</taxon>
        <taxon>Oomycota</taxon>
        <taxon>Saprolegniomycetes</taxon>
        <taxon>Saprolegniales</taxon>
        <taxon>Verrucalvaceae</taxon>
        <taxon>Aphanomyces</taxon>
    </lineage>
</organism>
<dbReference type="Proteomes" id="UP000285430">
    <property type="component" value="Unassembled WGS sequence"/>
</dbReference>
<evidence type="ECO:0000313" key="3">
    <source>
        <dbReference type="Proteomes" id="UP000285430"/>
    </source>
</evidence>
<dbReference type="Proteomes" id="UP000285712">
    <property type="component" value="Unassembled WGS sequence"/>
</dbReference>
<protein>
    <submittedName>
        <fullName evidence="2">Uncharacterized protein</fullName>
    </submittedName>
</protein>
<evidence type="ECO:0000313" key="4">
    <source>
        <dbReference type="Proteomes" id="UP000285712"/>
    </source>
</evidence>